<evidence type="ECO:0000313" key="2">
    <source>
        <dbReference type="EMBL" id="RHG63705.1"/>
    </source>
</evidence>
<dbReference type="EMBL" id="QSAG01000001">
    <property type="protein sequence ID" value="RGW45091.1"/>
    <property type="molecule type" value="Genomic_DNA"/>
</dbReference>
<evidence type="ECO:0000313" key="3">
    <source>
        <dbReference type="Proteomes" id="UP000283785"/>
    </source>
</evidence>
<protein>
    <submittedName>
        <fullName evidence="2">Uncharacterized protein</fullName>
    </submittedName>
</protein>
<comment type="caution">
    <text evidence="2">The sequence shown here is derived from an EMBL/GenBank/DDBJ whole genome shotgun (WGS) entry which is preliminary data.</text>
</comment>
<accession>A0A3R6ES72</accession>
<gene>
    <name evidence="2" type="ORF">DW250_12320</name>
    <name evidence="1" type="ORF">DWV76_00805</name>
</gene>
<organism evidence="2 4">
    <name type="scientific">Segatella copri</name>
    <dbReference type="NCBI Taxonomy" id="165179"/>
    <lineage>
        <taxon>Bacteria</taxon>
        <taxon>Pseudomonadati</taxon>
        <taxon>Bacteroidota</taxon>
        <taxon>Bacteroidia</taxon>
        <taxon>Bacteroidales</taxon>
        <taxon>Prevotellaceae</taxon>
        <taxon>Segatella</taxon>
    </lineage>
</organism>
<dbReference type="AlphaFoldDB" id="A0A3R6ES72"/>
<reference evidence="3 4" key="1">
    <citation type="submission" date="2018-08" db="EMBL/GenBank/DDBJ databases">
        <title>A genome reference for cultivated species of the human gut microbiota.</title>
        <authorList>
            <person name="Zou Y."/>
            <person name="Xue W."/>
            <person name="Luo G."/>
        </authorList>
    </citation>
    <scope>NUCLEOTIDE SEQUENCE [LARGE SCALE GENOMIC DNA]</scope>
    <source>
        <strain evidence="1 3">AF12-50</strain>
        <strain evidence="2 4">AM22-1</strain>
    </source>
</reference>
<dbReference type="RefSeq" id="WP_118063117.1">
    <property type="nucleotide sequence ID" value="NZ_CP042464.1"/>
</dbReference>
<name>A0A3R6ES72_9BACT</name>
<evidence type="ECO:0000313" key="1">
    <source>
        <dbReference type="EMBL" id="RGW45091.1"/>
    </source>
</evidence>
<dbReference type="EMBL" id="QRIN01000060">
    <property type="protein sequence ID" value="RHG63705.1"/>
    <property type="molecule type" value="Genomic_DNA"/>
</dbReference>
<evidence type="ECO:0000313" key="4">
    <source>
        <dbReference type="Proteomes" id="UP000286501"/>
    </source>
</evidence>
<dbReference type="Proteomes" id="UP000283785">
    <property type="component" value="Unassembled WGS sequence"/>
</dbReference>
<dbReference type="Proteomes" id="UP000286501">
    <property type="component" value="Unassembled WGS sequence"/>
</dbReference>
<sequence>MIKTVTMYSVVCDRCGKTFIDEFNGIGAWLDEGTAKEQAMESEWAEIGDKHYCPDCYEFDDELDEYVPKKKGGSNERA</sequence>
<proteinExistence type="predicted"/>